<keyword evidence="7" id="KW-1185">Reference proteome</keyword>
<evidence type="ECO:0000313" key="7">
    <source>
        <dbReference type="Proteomes" id="UP000481043"/>
    </source>
</evidence>
<dbReference type="EMBL" id="JAAIWM010000001">
    <property type="protein sequence ID" value="NEY70677.1"/>
    <property type="molecule type" value="Genomic_DNA"/>
</dbReference>
<sequence length="1127" mass="129667">MKPIVLSIAGLHSFREKQEIDFESLCEGGVFGIFGPTGSGKSSILDAMTLALYGKVERAANQTQGIMNHAEDELSVSFTFELLHSSGTKRYLVERSFKRADDIRLRAGSCRLIEKGEESFVLADKTGEVNQKIQELLGLTIEDFTRAVVLPQGKFAEFLSLKGVDRRQMLQRLFHLERYGDELSKKVKARLQEASQKVKEIEAEQVGLGDASQEAIDMATKEASDLEILLTKRKIELTEIEKKYENQTKLWQWEQEKQHLVKTLQSLQVKEQTMNAIEIQVKRSDQAVKLLPYAEELSHSESRYQSTLEAKVLLEKALSDRRENYKKAEEKYIEANKNRILEEPLLLSKKDKLTSAKELTITKLQVENEVKELTNKLNTLHEKLEIEQKTYLENKSLLDRGQLKQKELKQQLSKISISADTREQYQRAREQRQYIEHVRQQIEELKMSYKDRYKQVEGKQELLRNHTRENEELHSRLVSSFKSVESMYEQICEQERKLEFAKHMTENSIEKLRTEQEQNREKKLAEHLANRLQEGEPCPVCGSTEHPNTHILSGSEDIEMEAQMKNRKDSLAQLHQVIPQVISLKLSLEQLADLLINEGISTTLFSAPLVSSQTESVINMSEIELLITEIKGISQDVLQRKEQVQKELKHKNQLQQQLAEHVQVIKISNEELEQLKNKMDKFQQEEREALGKWANEFPNFQLETFNERLKELVAQDQEAQSLHARIEKSVSFLEDKELAVSSAKDHVTKLEKTQIELQGQYKHKQERCLELIQQIQQITNDGDVDKLLKDVELQLEHLYKQEKEEQEIYQEIGRKIQGIEGELKTHISLLNDLQHQLQKANEKWVEQSKDSEFTTLAELQAVIIPPEQSKGLKEELQNYIDEVKQINHELDKVSKLIGDNQITEEIWKQTSAIFIEMKEELQVLVEQKGSINQTLISLKEKHARYSELEDVRLNISQKVEQLGKLQQVLKGNSFVEFLAEEQLVRVARDASERLGLLTRQRYAIEVDSSGGFIMRDDANGGVRRPVNTLSGGETFLTSLALALALSAQIQLRGEYPLQFFFLDEGFGTLDGDLLDTVITALEKLHSNSLSVGVISHVHELRQRLQKKLIVEAAEPSGIGTRVRLEIL</sequence>
<feature type="coiled-coil region" evidence="4">
    <location>
        <begin position="651"/>
        <end position="722"/>
    </location>
</feature>
<dbReference type="Proteomes" id="UP000481043">
    <property type="component" value="Unassembled WGS sequence"/>
</dbReference>
<evidence type="ECO:0000256" key="2">
    <source>
        <dbReference type="ARBA" id="ARBA00011322"/>
    </source>
</evidence>
<dbReference type="Pfam" id="PF13476">
    <property type="entry name" value="AAA_23"/>
    <property type="match status" value="1"/>
</dbReference>
<dbReference type="GO" id="GO:0006302">
    <property type="term" value="P:double-strand break repair"/>
    <property type="evidence" value="ECO:0007669"/>
    <property type="project" value="InterPro"/>
</dbReference>
<dbReference type="SUPFAM" id="SSF52540">
    <property type="entry name" value="P-loop containing nucleoside triphosphate hydrolases"/>
    <property type="match status" value="2"/>
</dbReference>
<accession>A0A6M0Q2X1</accession>
<evidence type="ECO:0000256" key="1">
    <source>
        <dbReference type="ARBA" id="ARBA00006930"/>
    </source>
</evidence>
<organism evidence="6 7">
    <name type="scientific">Bacillus mesophilus</name>
    <dbReference type="NCBI Taxonomy" id="1808955"/>
    <lineage>
        <taxon>Bacteria</taxon>
        <taxon>Bacillati</taxon>
        <taxon>Bacillota</taxon>
        <taxon>Bacilli</taxon>
        <taxon>Bacillales</taxon>
        <taxon>Bacillaceae</taxon>
        <taxon>Bacillus</taxon>
    </lineage>
</organism>
<proteinExistence type="inferred from homology"/>
<feature type="domain" description="Rad50/SbcC-type AAA" evidence="5">
    <location>
        <begin position="6"/>
        <end position="221"/>
    </location>
</feature>
<dbReference type="Pfam" id="PF13558">
    <property type="entry name" value="SbcC_Walker_B"/>
    <property type="match status" value="1"/>
</dbReference>
<dbReference type="InterPro" id="IPR038729">
    <property type="entry name" value="Rad50/SbcC_AAA"/>
</dbReference>
<dbReference type="Gene3D" id="3.40.50.300">
    <property type="entry name" value="P-loop containing nucleotide triphosphate hydrolases"/>
    <property type="match status" value="2"/>
</dbReference>
<evidence type="ECO:0000256" key="4">
    <source>
        <dbReference type="SAM" id="Coils"/>
    </source>
</evidence>
<feature type="coiled-coil region" evidence="4">
    <location>
        <begin position="311"/>
        <end position="390"/>
    </location>
</feature>
<dbReference type="GO" id="GO:0016887">
    <property type="term" value="F:ATP hydrolysis activity"/>
    <property type="evidence" value="ECO:0007669"/>
    <property type="project" value="InterPro"/>
</dbReference>
<name>A0A6M0Q2X1_9BACI</name>
<keyword evidence="4" id="KW-0175">Coiled coil</keyword>
<dbReference type="AlphaFoldDB" id="A0A6M0Q2X1"/>
<dbReference type="RefSeq" id="WP_163177506.1">
    <property type="nucleotide sequence ID" value="NZ_JAAIWM010000001.1"/>
</dbReference>
<reference evidence="6 7" key="1">
    <citation type="submission" date="2020-02" db="EMBL/GenBank/DDBJ databases">
        <title>Bacillus aquiflavi sp. nov., isolated from yellow water of strong flavor Chinese baijiu in Yibin region of China.</title>
        <authorList>
            <person name="Xie J."/>
        </authorList>
    </citation>
    <scope>NUCLEOTIDE SEQUENCE [LARGE SCALE GENOMIC DNA]</scope>
    <source>
        <strain evidence="6 7">SA4</strain>
    </source>
</reference>
<protein>
    <recommendedName>
        <fullName evidence="3">Nuclease SbcCD subunit C</fullName>
    </recommendedName>
</protein>
<feature type="coiled-coil region" evidence="4">
    <location>
        <begin position="761"/>
        <end position="896"/>
    </location>
</feature>
<evidence type="ECO:0000313" key="6">
    <source>
        <dbReference type="EMBL" id="NEY70677.1"/>
    </source>
</evidence>
<feature type="coiled-coil region" evidence="4">
    <location>
        <begin position="428"/>
        <end position="476"/>
    </location>
</feature>
<comment type="similarity">
    <text evidence="1">Belongs to the SMC family. SbcC subfamily.</text>
</comment>
<dbReference type="InterPro" id="IPR027417">
    <property type="entry name" value="P-loop_NTPase"/>
</dbReference>
<dbReference type="PANTHER" id="PTHR32114:SF2">
    <property type="entry name" value="ABC TRANSPORTER ABCH.3"/>
    <property type="match status" value="1"/>
</dbReference>
<dbReference type="PANTHER" id="PTHR32114">
    <property type="entry name" value="ABC TRANSPORTER ABCH.3"/>
    <property type="match status" value="1"/>
</dbReference>
<comment type="caution">
    <text evidence="6">The sequence shown here is derived from an EMBL/GenBank/DDBJ whole genome shotgun (WGS) entry which is preliminary data.</text>
</comment>
<evidence type="ECO:0000259" key="5">
    <source>
        <dbReference type="Pfam" id="PF13476"/>
    </source>
</evidence>
<gene>
    <name evidence="6" type="ORF">G4D63_02880</name>
</gene>
<comment type="subunit">
    <text evidence="2">Heterodimer of SbcC and SbcD.</text>
</comment>
<evidence type="ECO:0000256" key="3">
    <source>
        <dbReference type="ARBA" id="ARBA00013368"/>
    </source>
</evidence>